<sequence>MKRKRKRLTRAEREEQAQALTVKFIEEMATRHFNEFQVALVAAGLMGLAIYSVKDRVKEGDQDTLLVLRHILRDVFEEEALKRILVAERTAVLRWDETRRNPAKRE</sequence>
<evidence type="ECO:0000313" key="2">
    <source>
        <dbReference type="EMBL" id="TMJ09312.1"/>
    </source>
</evidence>
<evidence type="ECO:0000313" key="1">
    <source>
        <dbReference type="EMBL" id="TMJ04725.1"/>
    </source>
</evidence>
<gene>
    <name evidence="2" type="ORF">E6G98_09870</name>
    <name evidence="1" type="ORF">E6G99_10150</name>
</gene>
<comment type="caution">
    <text evidence="2">The sequence shown here is derived from an EMBL/GenBank/DDBJ whole genome shotgun (WGS) entry which is preliminary data.</text>
</comment>
<reference evidence="3 4" key="1">
    <citation type="journal article" date="2019" name="Nat. Microbiol.">
        <title>Mediterranean grassland soil C-N compound turnover is dependent on rainfall and depth, and is mediated by genomically divergent microorganisms.</title>
        <authorList>
            <person name="Diamond S."/>
            <person name="Andeer P.F."/>
            <person name="Li Z."/>
            <person name="Crits-Christoph A."/>
            <person name="Burstein D."/>
            <person name="Anantharaman K."/>
            <person name="Lane K.R."/>
            <person name="Thomas B.C."/>
            <person name="Pan C."/>
            <person name="Northen T.R."/>
            <person name="Banfield J.F."/>
        </authorList>
    </citation>
    <scope>NUCLEOTIDE SEQUENCE [LARGE SCALE GENOMIC DNA]</scope>
    <source>
        <strain evidence="2">NP_1</strain>
        <strain evidence="1">NP_2</strain>
    </source>
</reference>
<evidence type="ECO:0000313" key="4">
    <source>
        <dbReference type="Proteomes" id="UP000318661"/>
    </source>
</evidence>
<accession>A0A537LMW2</accession>
<dbReference type="EMBL" id="VBAJ01000259">
    <property type="protein sequence ID" value="TMJ04725.1"/>
    <property type="molecule type" value="Genomic_DNA"/>
</dbReference>
<protein>
    <submittedName>
        <fullName evidence="2">Uncharacterized protein</fullName>
    </submittedName>
</protein>
<proteinExistence type="predicted"/>
<dbReference type="AlphaFoldDB" id="A0A537LMW2"/>
<dbReference type="EMBL" id="VBAI01000161">
    <property type="protein sequence ID" value="TMJ09312.1"/>
    <property type="molecule type" value="Genomic_DNA"/>
</dbReference>
<name>A0A537LMW2_9BACT</name>
<evidence type="ECO:0000313" key="3">
    <source>
        <dbReference type="Proteomes" id="UP000315217"/>
    </source>
</evidence>
<dbReference type="Proteomes" id="UP000315217">
    <property type="component" value="Unassembled WGS sequence"/>
</dbReference>
<organism evidence="2 3">
    <name type="scientific">Candidatus Segetimicrobium genomatis</name>
    <dbReference type="NCBI Taxonomy" id="2569760"/>
    <lineage>
        <taxon>Bacteria</taxon>
        <taxon>Bacillati</taxon>
        <taxon>Candidatus Sysuimicrobiota</taxon>
        <taxon>Candidatus Sysuimicrobiia</taxon>
        <taxon>Candidatus Sysuimicrobiales</taxon>
        <taxon>Candidatus Segetimicrobiaceae</taxon>
        <taxon>Candidatus Segetimicrobium</taxon>
    </lineage>
</organism>
<dbReference type="Proteomes" id="UP000318661">
    <property type="component" value="Unassembled WGS sequence"/>
</dbReference>